<name>A0A069QM85_HOYLO</name>
<gene>
    <name evidence="1" type="ORF">HMPREF1991_02975</name>
</gene>
<dbReference type="PATRIC" id="fig|1122985.7.peg.3078"/>
<dbReference type="Proteomes" id="UP000027442">
    <property type="component" value="Unassembled WGS sequence"/>
</dbReference>
<evidence type="ECO:0000313" key="2">
    <source>
        <dbReference type="Proteomes" id="UP000027442"/>
    </source>
</evidence>
<comment type="caution">
    <text evidence="1">The sequence shown here is derived from an EMBL/GenBank/DDBJ whole genome shotgun (WGS) entry which is preliminary data.</text>
</comment>
<protein>
    <submittedName>
        <fullName evidence="1">Uncharacterized protein</fullName>
    </submittedName>
</protein>
<keyword evidence="2" id="KW-1185">Reference proteome</keyword>
<evidence type="ECO:0000313" key="1">
    <source>
        <dbReference type="EMBL" id="KDR50951.1"/>
    </source>
</evidence>
<dbReference type="AlphaFoldDB" id="A0A069QM85"/>
<dbReference type="EMBL" id="JNGW01000129">
    <property type="protein sequence ID" value="KDR50951.1"/>
    <property type="molecule type" value="Genomic_DNA"/>
</dbReference>
<dbReference type="HOGENOM" id="CLU_3237674_0_0_10"/>
<organism evidence="1 2">
    <name type="scientific">Hoylesella loescheii DSM 19665 = JCM 12249 = ATCC 15930</name>
    <dbReference type="NCBI Taxonomy" id="1122985"/>
    <lineage>
        <taxon>Bacteria</taxon>
        <taxon>Pseudomonadati</taxon>
        <taxon>Bacteroidota</taxon>
        <taxon>Bacteroidia</taxon>
        <taxon>Bacteroidales</taxon>
        <taxon>Prevotellaceae</taxon>
        <taxon>Hoylesella</taxon>
    </lineage>
</organism>
<reference evidence="1 2" key="1">
    <citation type="submission" date="2013-08" db="EMBL/GenBank/DDBJ databases">
        <authorList>
            <person name="Weinstock G."/>
            <person name="Sodergren E."/>
            <person name="Wylie T."/>
            <person name="Fulton L."/>
            <person name="Fulton R."/>
            <person name="Fronick C."/>
            <person name="O'Laughlin M."/>
            <person name="Godfrey J."/>
            <person name="Miner T."/>
            <person name="Herter B."/>
            <person name="Appelbaum E."/>
            <person name="Cordes M."/>
            <person name="Lek S."/>
            <person name="Wollam A."/>
            <person name="Pepin K.H."/>
            <person name="Palsikar V.B."/>
            <person name="Mitreva M."/>
            <person name="Wilson R.K."/>
        </authorList>
    </citation>
    <scope>NUCLEOTIDE SEQUENCE [LARGE SCALE GENOMIC DNA]</scope>
    <source>
        <strain evidence="1 2">ATCC 15930</strain>
    </source>
</reference>
<sequence>MHLSLTFFSFLTCAMRSIFSFLLHTLFAFSFSLFFKVYLTLQY</sequence>
<accession>A0A069QM85</accession>
<proteinExistence type="predicted"/>